<evidence type="ECO:0000313" key="2">
    <source>
        <dbReference type="EMBL" id="MBC3906752.1"/>
    </source>
</evidence>
<comment type="caution">
    <text evidence="2">The sequence shown here is derived from an EMBL/GenBank/DDBJ whole genome shotgun (WGS) entry which is preliminary data.</text>
</comment>
<proteinExistence type="predicted"/>
<keyword evidence="3" id="KW-1185">Reference proteome</keyword>
<evidence type="ECO:0000313" key="3">
    <source>
        <dbReference type="Proteomes" id="UP000646911"/>
    </source>
</evidence>
<accession>A0ABR6Z6E9</accession>
<feature type="compositionally biased region" description="Polar residues" evidence="1">
    <location>
        <begin position="1"/>
        <end position="25"/>
    </location>
</feature>
<evidence type="ECO:0000256" key="1">
    <source>
        <dbReference type="SAM" id="MobiDB-lite"/>
    </source>
</evidence>
<feature type="region of interest" description="Disordered" evidence="1">
    <location>
        <begin position="1"/>
        <end position="77"/>
    </location>
</feature>
<name>A0ABR6Z6E9_9BURK</name>
<gene>
    <name evidence="2" type="ORF">H8L47_04180</name>
</gene>
<organism evidence="2 3">
    <name type="scientific">Undibacterium umbellatum</name>
    <dbReference type="NCBI Taxonomy" id="2762300"/>
    <lineage>
        <taxon>Bacteria</taxon>
        <taxon>Pseudomonadati</taxon>
        <taxon>Pseudomonadota</taxon>
        <taxon>Betaproteobacteria</taxon>
        <taxon>Burkholderiales</taxon>
        <taxon>Oxalobacteraceae</taxon>
        <taxon>Undibacterium</taxon>
    </lineage>
</organism>
<feature type="compositionally biased region" description="Low complexity" evidence="1">
    <location>
        <begin position="67"/>
        <end position="77"/>
    </location>
</feature>
<evidence type="ECO:0008006" key="4">
    <source>
        <dbReference type="Google" id="ProtNLM"/>
    </source>
</evidence>
<reference evidence="2 3" key="1">
    <citation type="submission" date="2020-08" db="EMBL/GenBank/DDBJ databases">
        <title>Novel species isolated from subtropical streams in China.</title>
        <authorList>
            <person name="Lu H."/>
        </authorList>
    </citation>
    <scope>NUCLEOTIDE SEQUENCE [LARGE SCALE GENOMIC DNA]</scope>
    <source>
        <strain evidence="2 3">NL8W</strain>
    </source>
</reference>
<sequence length="77" mass="7976">MSINSARNKSGSTNSNESADTQGGTHEQHVKAGRQSHKKDGNSFGSSKFAGDPGRSSSKTASRSELKSCSGSSSSKR</sequence>
<dbReference type="Proteomes" id="UP000646911">
    <property type="component" value="Unassembled WGS sequence"/>
</dbReference>
<protein>
    <recommendedName>
        <fullName evidence="4">Stress-induced protein</fullName>
    </recommendedName>
</protein>
<dbReference type="RefSeq" id="WP_186951924.1">
    <property type="nucleotide sequence ID" value="NZ_JACOFX010000001.1"/>
</dbReference>
<dbReference type="EMBL" id="JACOFX010000001">
    <property type="protein sequence ID" value="MBC3906752.1"/>
    <property type="molecule type" value="Genomic_DNA"/>
</dbReference>